<dbReference type="InterPro" id="IPR029044">
    <property type="entry name" value="Nucleotide-diphossugar_trans"/>
</dbReference>
<dbReference type="FunFam" id="3.90.550.10:FF:000051">
    <property type="entry name" value="Alpha-1,2-mannosyltransferase (Ktr4)"/>
    <property type="match status" value="1"/>
</dbReference>
<comment type="similarity">
    <text evidence="1">Belongs to the glycosyltransferase 15 family.</text>
</comment>
<evidence type="ECO:0000313" key="3">
    <source>
        <dbReference type="EMBL" id="CAK5267142.1"/>
    </source>
</evidence>
<evidence type="ECO:0000256" key="2">
    <source>
        <dbReference type="ARBA" id="ARBA00022679"/>
    </source>
</evidence>
<dbReference type="GO" id="GO:0006487">
    <property type="term" value="P:protein N-linked glycosylation"/>
    <property type="evidence" value="ECO:0007669"/>
    <property type="project" value="TreeGrafter"/>
</dbReference>
<evidence type="ECO:0000256" key="1">
    <source>
        <dbReference type="ARBA" id="ARBA00007677"/>
    </source>
</evidence>
<dbReference type="Pfam" id="PF01793">
    <property type="entry name" value="Glyco_transf_15"/>
    <property type="match status" value="1"/>
</dbReference>
<sequence length="425" mass="49756">STQPSLSPSKPVNNIGRSISSAGSRMIFRKRSLLLLLALVLLSTYAYHRHSAQLLSVFNPNRAASLVLDELQSPPSPKIWREPPYKTPVAEKYYQASNTSKRASAAIVILARNRNLPGVVQTLIQFEQKFNHKFNYPYVFLNEVPFDEAFKVAVTALTRARVEFGLVPPEDWYQPSWIDENKASAVRERMKNTVLYGDSVSYRNMCRFQSGFFFRHELLKKYRWYWRVEPDVKFSCDLDFDPFLFMEGEDKRYAFTISLGEYRKTIPSLWTTVRAFMRMNPDLVVTDNAMEMLIDRRKGYYNRCHFWSNFEIADLDLWRSESYLKYFDFLDRKGGFYYERWGDAPVHTLGAAMFLRKDQIHFFNEIGYFHMPYEHCPEGPAFTRGRCECDPAKSFDRSDVSCLAYYDALFRDEEDEHLEGIPAVA</sequence>
<organism evidence="3 4">
    <name type="scientific">Mycena citricolor</name>
    <dbReference type="NCBI Taxonomy" id="2018698"/>
    <lineage>
        <taxon>Eukaryota</taxon>
        <taxon>Fungi</taxon>
        <taxon>Dikarya</taxon>
        <taxon>Basidiomycota</taxon>
        <taxon>Agaricomycotina</taxon>
        <taxon>Agaricomycetes</taxon>
        <taxon>Agaricomycetidae</taxon>
        <taxon>Agaricales</taxon>
        <taxon>Marasmiineae</taxon>
        <taxon>Mycenaceae</taxon>
        <taxon>Mycena</taxon>
    </lineage>
</organism>
<keyword evidence="2" id="KW-0808">Transferase</keyword>
<accession>A0AAD2H1A3</accession>
<keyword evidence="4" id="KW-1185">Reference proteome</keyword>
<protein>
    <recommendedName>
        <fullName evidence="5">Glycosyltransferase family 15 protein</fullName>
    </recommendedName>
</protein>
<dbReference type="GO" id="GO:0005794">
    <property type="term" value="C:Golgi apparatus"/>
    <property type="evidence" value="ECO:0007669"/>
    <property type="project" value="TreeGrafter"/>
</dbReference>
<dbReference type="GO" id="GO:0000032">
    <property type="term" value="P:cell wall mannoprotein biosynthetic process"/>
    <property type="evidence" value="ECO:0007669"/>
    <property type="project" value="TreeGrafter"/>
</dbReference>
<dbReference type="PANTHER" id="PTHR31121:SF6">
    <property type="entry name" value="ALPHA-1,2 MANNOSYLTRANSFERASE KTR1"/>
    <property type="match status" value="1"/>
</dbReference>
<dbReference type="EMBL" id="CAVNYO010000116">
    <property type="protein sequence ID" value="CAK5267142.1"/>
    <property type="molecule type" value="Genomic_DNA"/>
</dbReference>
<dbReference type="AlphaFoldDB" id="A0AAD2H1A3"/>
<dbReference type="PANTHER" id="PTHR31121">
    <property type="entry name" value="ALPHA-1,2 MANNOSYLTRANSFERASE KTR1"/>
    <property type="match status" value="1"/>
</dbReference>
<name>A0AAD2H1A3_9AGAR</name>
<dbReference type="Gene3D" id="3.90.550.10">
    <property type="entry name" value="Spore Coat Polysaccharide Biosynthesis Protein SpsA, Chain A"/>
    <property type="match status" value="1"/>
</dbReference>
<gene>
    <name evidence="3" type="ORF">MYCIT1_LOCUS9413</name>
</gene>
<comment type="caution">
    <text evidence="3">The sequence shown here is derived from an EMBL/GenBank/DDBJ whole genome shotgun (WGS) entry which is preliminary data.</text>
</comment>
<dbReference type="GO" id="GO:0000026">
    <property type="term" value="F:alpha-1,2-mannosyltransferase activity"/>
    <property type="evidence" value="ECO:0007669"/>
    <property type="project" value="TreeGrafter"/>
</dbReference>
<dbReference type="SUPFAM" id="SSF53448">
    <property type="entry name" value="Nucleotide-diphospho-sugar transferases"/>
    <property type="match status" value="1"/>
</dbReference>
<proteinExistence type="inferred from homology"/>
<feature type="non-terminal residue" evidence="3">
    <location>
        <position position="425"/>
    </location>
</feature>
<dbReference type="GO" id="GO:0016020">
    <property type="term" value="C:membrane"/>
    <property type="evidence" value="ECO:0007669"/>
    <property type="project" value="InterPro"/>
</dbReference>
<dbReference type="InterPro" id="IPR002685">
    <property type="entry name" value="Glyco_trans_15"/>
</dbReference>
<dbReference type="Proteomes" id="UP001295794">
    <property type="component" value="Unassembled WGS sequence"/>
</dbReference>
<reference evidence="3" key="1">
    <citation type="submission" date="2023-11" db="EMBL/GenBank/DDBJ databases">
        <authorList>
            <person name="De Vega J J."/>
            <person name="De Vega J J."/>
        </authorList>
    </citation>
    <scope>NUCLEOTIDE SEQUENCE</scope>
</reference>
<evidence type="ECO:0000313" key="4">
    <source>
        <dbReference type="Proteomes" id="UP001295794"/>
    </source>
</evidence>
<evidence type="ECO:0008006" key="5">
    <source>
        <dbReference type="Google" id="ProtNLM"/>
    </source>
</evidence>